<gene>
    <name evidence="2" type="ORF">GPX89_09975</name>
</gene>
<dbReference type="RefSeq" id="WP_157387253.1">
    <property type="nucleotide sequence ID" value="NZ_WRPP01000002.1"/>
</dbReference>
<comment type="caution">
    <text evidence="2">The sequence shown here is derived from an EMBL/GenBank/DDBJ whole genome shotgun (WGS) entry which is preliminary data.</text>
</comment>
<keyword evidence="3" id="KW-1185">Reference proteome</keyword>
<reference evidence="2 3" key="1">
    <citation type="submission" date="2019-12" db="EMBL/GenBank/DDBJ databases">
        <title>Nocardia sp. nov. ET3-3 isolated from soil.</title>
        <authorList>
            <person name="Kanchanasin P."/>
            <person name="Tanasupawat S."/>
            <person name="Yuki M."/>
            <person name="Kudo T."/>
        </authorList>
    </citation>
    <scope>NUCLEOTIDE SEQUENCE [LARGE SCALE GENOMIC DNA]</scope>
    <source>
        <strain evidence="2 3">ET3-3</strain>
    </source>
</reference>
<keyword evidence="1" id="KW-1133">Transmembrane helix</keyword>
<evidence type="ECO:0000256" key="1">
    <source>
        <dbReference type="SAM" id="Phobius"/>
    </source>
</evidence>
<keyword evidence="1" id="KW-0472">Membrane</keyword>
<dbReference type="EMBL" id="WRPP01000002">
    <property type="protein sequence ID" value="MVU77566.1"/>
    <property type="molecule type" value="Genomic_DNA"/>
</dbReference>
<evidence type="ECO:0008006" key="4">
    <source>
        <dbReference type="Google" id="ProtNLM"/>
    </source>
</evidence>
<protein>
    <recommendedName>
        <fullName evidence="4">DUF2335 domain-containing protein</fullName>
    </recommendedName>
</protein>
<feature type="transmembrane region" description="Helical" evidence="1">
    <location>
        <begin position="80"/>
        <end position="101"/>
    </location>
</feature>
<dbReference type="AlphaFoldDB" id="A0A7K1UT83"/>
<feature type="transmembrane region" description="Helical" evidence="1">
    <location>
        <begin position="41"/>
        <end position="68"/>
    </location>
</feature>
<keyword evidence="1" id="KW-0812">Transmembrane</keyword>
<name>A0A7K1UT83_9NOCA</name>
<evidence type="ECO:0000313" key="3">
    <source>
        <dbReference type="Proteomes" id="UP000466794"/>
    </source>
</evidence>
<sequence>MPEPDNEVTVKELVALEAEAPEICRMFLEQKKLDQRHRRRFAWVSLLTQTVGNLSGLAALGILAIVAWHAIDTGAATQGSAIICTGAVSIVAVFVTGRLTVGRTERPHAARRSEQRGD</sequence>
<proteinExistence type="predicted"/>
<dbReference type="Proteomes" id="UP000466794">
    <property type="component" value="Unassembled WGS sequence"/>
</dbReference>
<accession>A0A7K1UT83</accession>
<organism evidence="2 3">
    <name type="scientific">Nocardia terrae</name>
    <dbReference type="NCBI Taxonomy" id="2675851"/>
    <lineage>
        <taxon>Bacteria</taxon>
        <taxon>Bacillati</taxon>
        <taxon>Actinomycetota</taxon>
        <taxon>Actinomycetes</taxon>
        <taxon>Mycobacteriales</taxon>
        <taxon>Nocardiaceae</taxon>
        <taxon>Nocardia</taxon>
    </lineage>
</organism>
<evidence type="ECO:0000313" key="2">
    <source>
        <dbReference type="EMBL" id="MVU77566.1"/>
    </source>
</evidence>